<name>A0A3M7LV41_9PLEO</name>
<feature type="transmembrane region" description="Helical" evidence="1">
    <location>
        <begin position="197"/>
        <end position="215"/>
    </location>
</feature>
<feature type="transmembrane region" description="Helical" evidence="1">
    <location>
        <begin position="12"/>
        <end position="35"/>
    </location>
</feature>
<evidence type="ECO:0000313" key="2">
    <source>
        <dbReference type="EMBL" id="RMZ66094.1"/>
    </source>
</evidence>
<organism evidence="2 3">
    <name type="scientific">Pyrenophora seminiperda CCB06</name>
    <dbReference type="NCBI Taxonomy" id="1302712"/>
    <lineage>
        <taxon>Eukaryota</taxon>
        <taxon>Fungi</taxon>
        <taxon>Dikarya</taxon>
        <taxon>Ascomycota</taxon>
        <taxon>Pezizomycotina</taxon>
        <taxon>Dothideomycetes</taxon>
        <taxon>Pleosporomycetidae</taxon>
        <taxon>Pleosporales</taxon>
        <taxon>Pleosporineae</taxon>
        <taxon>Pleosporaceae</taxon>
        <taxon>Pyrenophora</taxon>
    </lineage>
</organism>
<protein>
    <submittedName>
        <fullName evidence="2">Uncharacterized protein</fullName>
    </submittedName>
</protein>
<evidence type="ECO:0000256" key="1">
    <source>
        <dbReference type="SAM" id="Phobius"/>
    </source>
</evidence>
<keyword evidence="1" id="KW-0472">Membrane</keyword>
<dbReference type="AlphaFoldDB" id="A0A3M7LV41"/>
<sequence>MLRYEGILKFSLVPSIIFFLLSLAAVALTTTYWILGDWIVPRYISVVTTQFNDRTQQYVTDDTIVYFTNGDTDATIVSGCLNLTAAVLALIAWSSLRKPDMDSQLNTNKRRFWILSVVVVTVVGAIMALVAIILDYTKRGNDRWGCTSERLAMGGKMNTNLYCTREMAACNYQARFLTGKHRTNADIVCNCATATKWMQIILILVGLFTMTLFALQARIRRTTRSTQSKEVPTPPRAEVII</sequence>
<dbReference type="Proteomes" id="UP000265663">
    <property type="component" value="Unassembled WGS sequence"/>
</dbReference>
<evidence type="ECO:0000313" key="3">
    <source>
        <dbReference type="Proteomes" id="UP000265663"/>
    </source>
</evidence>
<accession>A0A3M7LV41</accession>
<keyword evidence="1" id="KW-1133">Transmembrane helix</keyword>
<proteinExistence type="predicted"/>
<reference evidence="2 3" key="1">
    <citation type="journal article" date="2014" name="PLoS ONE">
        <title>De novo Genome Assembly of the Fungal Plant Pathogen Pyrenophora semeniperda.</title>
        <authorList>
            <person name="Soliai M.M."/>
            <person name="Meyer S.E."/>
            <person name="Udall J.A."/>
            <person name="Elzinga D.E."/>
            <person name="Hermansen R.A."/>
            <person name="Bodily P.M."/>
            <person name="Hart A.A."/>
            <person name="Coleman C.E."/>
        </authorList>
    </citation>
    <scope>NUCLEOTIDE SEQUENCE [LARGE SCALE GENOMIC DNA]</scope>
    <source>
        <strain evidence="2 3">CCB06</strain>
        <tissue evidence="2">Mycelium</tissue>
    </source>
</reference>
<gene>
    <name evidence="2" type="ORF">GMOD_00005163</name>
</gene>
<dbReference type="OrthoDB" id="3746964at2759"/>
<keyword evidence="1" id="KW-0812">Transmembrane</keyword>
<keyword evidence="3" id="KW-1185">Reference proteome</keyword>
<feature type="transmembrane region" description="Helical" evidence="1">
    <location>
        <begin position="113"/>
        <end position="134"/>
    </location>
</feature>
<feature type="transmembrane region" description="Helical" evidence="1">
    <location>
        <begin position="74"/>
        <end position="93"/>
    </location>
</feature>
<dbReference type="EMBL" id="KE747806">
    <property type="protein sequence ID" value="RMZ66094.1"/>
    <property type="molecule type" value="Genomic_DNA"/>
</dbReference>